<evidence type="ECO:0000256" key="1">
    <source>
        <dbReference type="SAM" id="MobiDB-lite"/>
    </source>
</evidence>
<proteinExistence type="predicted"/>
<reference evidence="2" key="1">
    <citation type="submission" date="2023-06" db="EMBL/GenBank/DDBJ databases">
        <title>Genome-scale phylogeny and comparative genomics of the fungal order Sordariales.</title>
        <authorList>
            <consortium name="Lawrence Berkeley National Laboratory"/>
            <person name="Hensen N."/>
            <person name="Bonometti L."/>
            <person name="Westerberg I."/>
            <person name="Brannstrom I.O."/>
            <person name="Guillou S."/>
            <person name="Cros-Aarteil S."/>
            <person name="Calhoun S."/>
            <person name="Haridas S."/>
            <person name="Kuo A."/>
            <person name="Mondo S."/>
            <person name="Pangilinan J."/>
            <person name="Riley R."/>
            <person name="LaButti K."/>
            <person name="Andreopoulos B."/>
            <person name="Lipzen A."/>
            <person name="Chen C."/>
            <person name="Yanf M."/>
            <person name="Daum C."/>
            <person name="Ng V."/>
            <person name="Clum A."/>
            <person name="Steindorff A."/>
            <person name="Ohm R."/>
            <person name="Martin F."/>
            <person name="Silar P."/>
            <person name="Natvig D."/>
            <person name="Lalanne C."/>
            <person name="Gautier V."/>
            <person name="Ament-velasquez S.L."/>
            <person name="Kruys A."/>
            <person name="Hutchinson M.I."/>
            <person name="Powell A.J."/>
            <person name="Barry K."/>
            <person name="Miller A.N."/>
            <person name="Grigoriev I.V."/>
            <person name="Debuchy R."/>
            <person name="Gladieux P."/>
            <person name="Thoren M.H."/>
            <person name="Johannesson H."/>
        </authorList>
    </citation>
    <scope>NUCLEOTIDE SEQUENCE</scope>
    <source>
        <strain evidence="2">SMH3187-1</strain>
    </source>
</reference>
<dbReference type="EMBL" id="JAUKUD010000005">
    <property type="protein sequence ID" value="KAK0742736.1"/>
    <property type="molecule type" value="Genomic_DNA"/>
</dbReference>
<gene>
    <name evidence="2" type="ORF">B0T18DRAFT_169246</name>
</gene>
<comment type="caution">
    <text evidence="2">The sequence shown here is derived from an EMBL/GenBank/DDBJ whole genome shotgun (WGS) entry which is preliminary data.</text>
</comment>
<keyword evidence="3" id="KW-1185">Reference proteome</keyword>
<name>A0AA40ENU5_9PEZI</name>
<organism evidence="2 3">
    <name type="scientific">Schizothecium vesticola</name>
    <dbReference type="NCBI Taxonomy" id="314040"/>
    <lineage>
        <taxon>Eukaryota</taxon>
        <taxon>Fungi</taxon>
        <taxon>Dikarya</taxon>
        <taxon>Ascomycota</taxon>
        <taxon>Pezizomycotina</taxon>
        <taxon>Sordariomycetes</taxon>
        <taxon>Sordariomycetidae</taxon>
        <taxon>Sordariales</taxon>
        <taxon>Schizotheciaceae</taxon>
        <taxon>Schizothecium</taxon>
    </lineage>
</organism>
<sequence>MVLVFFHWTRGSTLLPSNLAGAVASSQALDCSQPAPSASHGQVFGLFGSFGVPILEMVSLRCHPPSAGANPTCQLEGAELPRIDDTGRGKAAILLAVKLEEGHATEQGSSVNTLENPGVINDKIVPSQPACQHDMIVTCDSAGESPAPGPTRYRQSPSAPPHPAPLRYRFSHALLVFQVSHRTFLQLTLGGVASLHLKRTLRSGHSPRASTSPTPPRAPFGRCWIRRRKPGGKWYNSYRGISQLPDYNVRLNGGISEGGGWVMWLSGGIRGNVELEPDLKATLY</sequence>
<dbReference type="Proteomes" id="UP001172155">
    <property type="component" value="Unassembled WGS sequence"/>
</dbReference>
<protein>
    <submittedName>
        <fullName evidence="2">Uncharacterized protein</fullName>
    </submittedName>
</protein>
<feature type="region of interest" description="Disordered" evidence="1">
    <location>
        <begin position="143"/>
        <end position="164"/>
    </location>
</feature>
<dbReference type="AlphaFoldDB" id="A0AA40ENU5"/>
<evidence type="ECO:0000313" key="3">
    <source>
        <dbReference type="Proteomes" id="UP001172155"/>
    </source>
</evidence>
<accession>A0AA40ENU5</accession>
<evidence type="ECO:0000313" key="2">
    <source>
        <dbReference type="EMBL" id="KAK0742736.1"/>
    </source>
</evidence>